<feature type="transmembrane region" description="Helical" evidence="1">
    <location>
        <begin position="7"/>
        <end position="29"/>
    </location>
</feature>
<sequence>MGRKQPPVWVVVLSLIKMYLVVVCMPHALYGDMACSRETVHSSLHTFCIYSDSMNALQTLAHPQTLTHPIASKIHRLLVTLKTRDYHILFCWIPSHGVFMAMNWLTLLLRRLPLTSTTHIPMQT</sequence>
<evidence type="ECO:0000256" key="1">
    <source>
        <dbReference type="SAM" id="Phobius"/>
    </source>
</evidence>
<protein>
    <recommendedName>
        <fullName evidence="4">RNase H type-1 domain-containing protein</fullName>
    </recommendedName>
</protein>
<keyword evidence="1" id="KW-0472">Membrane</keyword>
<organism evidence="2 3">
    <name type="scientific">Araneus ventricosus</name>
    <name type="common">Orbweaver spider</name>
    <name type="synonym">Epeira ventricosa</name>
    <dbReference type="NCBI Taxonomy" id="182803"/>
    <lineage>
        <taxon>Eukaryota</taxon>
        <taxon>Metazoa</taxon>
        <taxon>Ecdysozoa</taxon>
        <taxon>Arthropoda</taxon>
        <taxon>Chelicerata</taxon>
        <taxon>Arachnida</taxon>
        <taxon>Araneae</taxon>
        <taxon>Araneomorphae</taxon>
        <taxon>Entelegynae</taxon>
        <taxon>Araneoidea</taxon>
        <taxon>Araneidae</taxon>
        <taxon>Araneus</taxon>
    </lineage>
</organism>
<name>A0A4Y2G8P7_ARAVE</name>
<accession>A0A4Y2G8P7</accession>
<evidence type="ECO:0000313" key="2">
    <source>
        <dbReference type="EMBL" id="GBM50212.1"/>
    </source>
</evidence>
<keyword evidence="1" id="KW-1133">Transmembrane helix</keyword>
<evidence type="ECO:0000313" key="3">
    <source>
        <dbReference type="Proteomes" id="UP000499080"/>
    </source>
</evidence>
<dbReference type="EMBL" id="BGPR01001289">
    <property type="protein sequence ID" value="GBM50212.1"/>
    <property type="molecule type" value="Genomic_DNA"/>
</dbReference>
<comment type="caution">
    <text evidence="2">The sequence shown here is derived from an EMBL/GenBank/DDBJ whole genome shotgun (WGS) entry which is preliminary data.</text>
</comment>
<feature type="transmembrane region" description="Helical" evidence="1">
    <location>
        <begin position="86"/>
        <end position="109"/>
    </location>
</feature>
<reference evidence="2 3" key="1">
    <citation type="journal article" date="2019" name="Sci. Rep.">
        <title>Orb-weaving spider Araneus ventricosus genome elucidates the spidroin gene catalogue.</title>
        <authorList>
            <person name="Kono N."/>
            <person name="Nakamura H."/>
            <person name="Ohtoshi R."/>
            <person name="Moran D.A.P."/>
            <person name="Shinohara A."/>
            <person name="Yoshida Y."/>
            <person name="Fujiwara M."/>
            <person name="Mori M."/>
            <person name="Tomita M."/>
            <person name="Arakawa K."/>
        </authorList>
    </citation>
    <scope>NUCLEOTIDE SEQUENCE [LARGE SCALE GENOMIC DNA]</scope>
</reference>
<dbReference type="AlphaFoldDB" id="A0A4Y2G8P7"/>
<gene>
    <name evidence="2" type="ORF">AVEN_134784_1</name>
</gene>
<dbReference type="Proteomes" id="UP000499080">
    <property type="component" value="Unassembled WGS sequence"/>
</dbReference>
<proteinExistence type="predicted"/>
<evidence type="ECO:0008006" key="4">
    <source>
        <dbReference type="Google" id="ProtNLM"/>
    </source>
</evidence>
<keyword evidence="1" id="KW-0812">Transmembrane</keyword>
<keyword evidence="3" id="KW-1185">Reference proteome</keyword>